<dbReference type="RefSeq" id="WP_205832704.1">
    <property type="nucleotide sequence ID" value="NZ_JAAIII010000002.1"/>
</dbReference>
<dbReference type="Proteomes" id="UP000532194">
    <property type="component" value="Unassembled WGS sequence"/>
</dbReference>
<dbReference type="InterPro" id="IPR008979">
    <property type="entry name" value="Galactose-bd-like_sf"/>
</dbReference>
<dbReference type="InterPro" id="IPR006104">
    <property type="entry name" value="Glyco_hydro_2_N"/>
</dbReference>
<comment type="similarity">
    <text evidence="1">Belongs to the glycosyl hydrolase 2 family.</text>
</comment>
<comment type="caution">
    <text evidence="8">The sequence shown here is derived from an EMBL/GenBank/DDBJ whole genome shotgun (WGS) entry which is preliminary data.</text>
</comment>
<dbReference type="InterPro" id="IPR006103">
    <property type="entry name" value="Glyco_hydro_2_cat"/>
</dbReference>
<dbReference type="InterPro" id="IPR017853">
    <property type="entry name" value="GH"/>
</dbReference>
<evidence type="ECO:0000256" key="2">
    <source>
        <dbReference type="ARBA" id="ARBA00022801"/>
    </source>
</evidence>
<dbReference type="InterPro" id="IPR023232">
    <property type="entry name" value="Glyco_hydro_2_AS"/>
</dbReference>
<keyword evidence="9" id="KW-1185">Reference proteome</keyword>
<feature type="domain" description="Glycoside hydrolase family 2" evidence="7">
    <location>
        <begin position="704"/>
        <end position="783"/>
    </location>
</feature>
<dbReference type="EMBL" id="JAAIII010000002">
    <property type="protein sequence ID" value="NMM93720.1"/>
    <property type="molecule type" value="Genomic_DNA"/>
</dbReference>
<evidence type="ECO:0000259" key="5">
    <source>
        <dbReference type="Pfam" id="PF02836"/>
    </source>
</evidence>
<dbReference type="AlphaFoldDB" id="A0A7Y0HR76"/>
<name>A0A7Y0HR76_9BIFI</name>
<sequence>MRTVTELMDSWEFSSGERPAPAGEGTAINLPHDWAINRPMVNPMDWGVDQAFRDWWGIGWYRRTLTIGELAEGHRFYLDFDGVYENSTVTVNGVEVGGQAYGYSPFRLDITNALKAGDNEILIRVENLDAPTDRWYSGAGIYRTVKLIEVPERHLDERDVLVSQQVDFAAQAATLTISMDSEDRPTVGEIAVTLCDAEDNVVGEVRGDAASGLTLQVADVHLWSAEDPYLYTLNVALPDGSDAIEQRIGLRDVKLDPDRGMLINGVRTVFRGVCLHQDMGCVGSAAKKELIRARLEELKAIGCNGLRLAHHVHPREMLDLADELGFYVYSEPFDKWQSGHYKRYFEAGWCYDLAAMIRRDRNRPSVVMWGVGNEVENQAKRSMLAILRQLVDEAHRLDPTGRPVGCAMSPHFQSEAADTSSSEGIIQATDEALADHEIEDPAERVERIKLIADITDVTVLNYSEQWYDRVHAMIPDKPIFGSEVYQWFVGHDLQMQDYISENPNLVPEEKEWVVGGTIWAGFDYLGESMGWPSKGWSGALVRTNGVPKAGYWLMKSYWQADGEPFVHFMVADYSQPDENVKEHWDIPPFVGHWHFPQFQRGVMPYMVATNCDEIRILHPYRELFCKPVREYPNRVVTGYLPWHPGTLTVIGYRDGKEVCREEIVTPVSPAVSLQFADIAALGRPALPEVVDVPAERGYEQLFCVQCLDTDGNPVFRESTSVRFRVEGPAEIVAVDNGNLMGNEPYGGDAIHMYQGVASVMLRFTGEAGRVVLSADAAGMQSASQTIVVR</sequence>
<evidence type="ECO:0000259" key="7">
    <source>
        <dbReference type="Pfam" id="PF18565"/>
    </source>
</evidence>
<dbReference type="InterPro" id="IPR006102">
    <property type="entry name" value="Ig-like_GH2"/>
</dbReference>
<accession>A0A7Y0HR76</accession>
<proteinExistence type="inferred from homology"/>
<feature type="domain" description="Glycosyl hydrolases family 2 sugar binding" evidence="6">
    <location>
        <begin position="25"/>
        <end position="151"/>
    </location>
</feature>
<dbReference type="SUPFAM" id="SSF49303">
    <property type="entry name" value="beta-Galactosidase/glucuronidase domain"/>
    <property type="match status" value="1"/>
</dbReference>
<evidence type="ECO:0000259" key="6">
    <source>
        <dbReference type="Pfam" id="PF02837"/>
    </source>
</evidence>
<dbReference type="PRINTS" id="PR00132">
    <property type="entry name" value="GLHYDRLASE2"/>
</dbReference>
<evidence type="ECO:0000313" key="8">
    <source>
        <dbReference type="EMBL" id="NMM93720.1"/>
    </source>
</evidence>
<dbReference type="InterPro" id="IPR040605">
    <property type="entry name" value="Glyco_hydro2_dom5"/>
</dbReference>
<evidence type="ECO:0000256" key="1">
    <source>
        <dbReference type="ARBA" id="ARBA00007401"/>
    </source>
</evidence>
<evidence type="ECO:0000259" key="4">
    <source>
        <dbReference type="Pfam" id="PF00703"/>
    </source>
</evidence>
<dbReference type="InterPro" id="IPR036156">
    <property type="entry name" value="Beta-gal/glucu_dom_sf"/>
</dbReference>
<dbReference type="Pfam" id="PF02837">
    <property type="entry name" value="Glyco_hydro_2_N"/>
    <property type="match status" value="1"/>
</dbReference>
<dbReference type="InterPro" id="IPR013783">
    <property type="entry name" value="Ig-like_fold"/>
</dbReference>
<evidence type="ECO:0000256" key="3">
    <source>
        <dbReference type="ARBA" id="ARBA00023295"/>
    </source>
</evidence>
<dbReference type="PANTHER" id="PTHR42732">
    <property type="entry name" value="BETA-GALACTOSIDASE"/>
    <property type="match status" value="1"/>
</dbReference>
<evidence type="ECO:0000313" key="9">
    <source>
        <dbReference type="Proteomes" id="UP000532194"/>
    </source>
</evidence>
<gene>
    <name evidence="8" type="ORF">G1C95_0905</name>
</gene>
<keyword evidence="3" id="KW-0326">Glycosidase</keyword>
<dbReference type="Gene3D" id="2.60.120.260">
    <property type="entry name" value="Galactose-binding domain-like"/>
    <property type="match status" value="1"/>
</dbReference>
<dbReference type="Pfam" id="PF00703">
    <property type="entry name" value="Glyco_hydro_2"/>
    <property type="match status" value="1"/>
</dbReference>
<dbReference type="Pfam" id="PF18565">
    <property type="entry name" value="Glyco_hydro2_C5"/>
    <property type="match status" value="1"/>
</dbReference>
<dbReference type="GO" id="GO:0004553">
    <property type="term" value="F:hydrolase activity, hydrolyzing O-glycosyl compounds"/>
    <property type="evidence" value="ECO:0007669"/>
    <property type="project" value="InterPro"/>
</dbReference>
<protein>
    <submittedName>
        <fullName evidence="8">Glycoside hydrolase family 2</fullName>
    </submittedName>
</protein>
<organism evidence="8 9">
    <name type="scientific">Bifidobacterium oedipodis</name>
    <dbReference type="NCBI Taxonomy" id="2675322"/>
    <lineage>
        <taxon>Bacteria</taxon>
        <taxon>Bacillati</taxon>
        <taxon>Actinomycetota</taxon>
        <taxon>Actinomycetes</taxon>
        <taxon>Bifidobacteriales</taxon>
        <taxon>Bifidobacteriaceae</taxon>
        <taxon>Bifidobacterium</taxon>
    </lineage>
</organism>
<dbReference type="Pfam" id="PF02836">
    <property type="entry name" value="Glyco_hydro_2_C"/>
    <property type="match status" value="1"/>
</dbReference>
<dbReference type="GO" id="GO:0005975">
    <property type="term" value="P:carbohydrate metabolic process"/>
    <property type="evidence" value="ECO:0007669"/>
    <property type="project" value="InterPro"/>
</dbReference>
<dbReference type="InterPro" id="IPR006101">
    <property type="entry name" value="Glyco_hydro_2"/>
</dbReference>
<dbReference type="PROSITE" id="PS00608">
    <property type="entry name" value="GLYCOSYL_HYDROL_F2_2"/>
    <property type="match status" value="1"/>
</dbReference>
<feature type="domain" description="Glycoside hydrolase family 2 immunoglobulin-like beta-sandwich" evidence="4">
    <location>
        <begin position="159"/>
        <end position="251"/>
    </location>
</feature>
<reference evidence="8 9" key="1">
    <citation type="submission" date="2020-02" db="EMBL/GenBank/DDBJ databases">
        <title>Characterization of phylogenetic diversity of novel bifidobacterial species isolated in Czech ZOOs.</title>
        <authorList>
            <person name="Lugli G.A."/>
            <person name="Vera N.B."/>
            <person name="Ventura M."/>
        </authorList>
    </citation>
    <scope>NUCLEOTIDE SEQUENCE [LARGE SCALE GENOMIC DNA]</scope>
    <source>
        <strain evidence="8 9">DSM 109957</strain>
    </source>
</reference>
<feature type="domain" description="Glycoside hydrolase family 2 catalytic" evidence="5">
    <location>
        <begin position="258"/>
        <end position="409"/>
    </location>
</feature>
<keyword evidence="2 8" id="KW-0378">Hydrolase</keyword>
<dbReference type="InterPro" id="IPR051913">
    <property type="entry name" value="GH2_Domain-Containing"/>
</dbReference>
<dbReference type="Gene3D" id="3.20.20.80">
    <property type="entry name" value="Glycosidases"/>
    <property type="match status" value="1"/>
</dbReference>
<dbReference type="Gene3D" id="2.60.40.10">
    <property type="entry name" value="Immunoglobulins"/>
    <property type="match status" value="3"/>
</dbReference>
<dbReference type="SUPFAM" id="SSF49785">
    <property type="entry name" value="Galactose-binding domain-like"/>
    <property type="match status" value="1"/>
</dbReference>
<dbReference type="SUPFAM" id="SSF51445">
    <property type="entry name" value="(Trans)glycosidases"/>
    <property type="match status" value="1"/>
</dbReference>
<dbReference type="PANTHER" id="PTHR42732:SF1">
    <property type="entry name" value="BETA-MANNOSIDASE"/>
    <property type="match status" value="1"/>
</dbReference>